<dbReference type="GO" id="GO:0045944">
    <property type="term" value="P:positive regulation of transcription by RNA polymerase II"/>
    <property type="evidence" value="ECO:0007669"/>
    <property type="project" value="UniProtKB-ARBA"/>
</dbReference>
<evidence type="ECO:0000256" key="2">
    <source>
        <dbReference type="ARBA" id="ARBA00006210"/>
    </source>
</evidence>
<proteinExistence type="inferred from homology"/>
<feature type="compositionally biased region" description="Pro residues" evidence="8">
    <location>
        <begin position="1"/>
        <end position="13"/>
    </location>
</feature>
<evidence type="ECO:0000256" key="4">
    <source>
        <dbReference type="ARBA" id="ARBA00023159"/>
    </source>
</evidence>
<dbReference type="Proteomes" id="UP000803884">
    <property type="component" value="Unassembled WGS sequence"/>
</dbReference>
<keyword evidence="3 7" id="KW-0805">Transcription regulation</keyword>
<evidence type="ECO:0000256" key="7">
    <source>
        <dbReference type="RuleBase" id="RU364059"/>
    </source>
</evidence>
<reference evidence="10 11" key="1">
    <citation type="journal article" date="2020" name="Microbiol. Resour. Announc.">
        <title>Draft Genome Sequence of a Cladosporium Species Isolated from the Mesophotic Ascidian Didemnum maculosum.</title>
        <authorList>
            <person name="Gioti A."/>
            <person name="Siaperas R."/>
            <person name="Nikolaivits E."/>
            <person name="Le Goff G."/>
            <person name="Ouazzani J."/>
            <person name="Kotoulas G."/>
            <person name="Topakas E."/>
        </authorList>
    </citation>
    <scope>NUCLEOTIDE SEQUENCE [LARGE SCALE GENOMIC DNA]</scope>
    <source>
        <strain evidence="10 11">TM138-S3</strain>
    </source>
</reference>
<sequence>MATPTPTQPPNPPSASKRPTHAASTPLTQTTSPAHHAPQQPRSHPSPTTTRTAAAAKTPTNHPTASSTKTASASTPAQMLPSLSASGFLAPSPATGIELTPGALAMVPSMSELGLGLSLTASGGAKRNEDEERRARMRRVLKRIGVPRGRVSEEGIARAGRRVGFANDIDAEVLTAEERERKVGNRTVSIAGEAVVVDVELRAGRARGVQVLVSGEGEGVQGVAERAGEVLLEALRGGGGLEGFARGLEWIARVDRVGGGRVSGFEALGGVFGALRRLWVEEVKGVEEGGVGAGEKAEWRVLCKKSGRPVAHERGGLGISLDYWQDERGAALKKSTDDAAMEIDSSPHQHAQTTTTTTTTTPRGLHTLDLDLDRCPPEMYPPIRISSTWLPSPLTLSPQSPIPWQDPPPTFLSTSSTNADDSQQSQQQQQAQQQPLLPSLRFLARLDPPIPLPWQTACSILTSLSASPPQAFQTPPLLHNLLIPSADLERAKSVLTPDGEAAHAYRLHVARPDFGFGLQELPFAHPRQLVESLPLLRQWAVFGGLLRDVFGASGPAVNGNGGDADGARGGAPDALAVDVALATSPEPTLSLAFATRDGEREVAVGVSVGLNGEVGVGGRVAGVDGDVAVEGKKARRWARALEVCGSVGVWVEWVRGEEAK</sequence>
<feature type="compositionally biased region" description="Polar residues" evidence="8">
    <location>
        <begin position="22"/>
        <end position="33"/>
    </location>
</feature>
<keyword evidence="6 7" id="KW-0539">Nucleus</keyword>
<evidence type="ECO:0000259" key="9">
    <source>
        <dbReference type="Pfam" id="PF10744"/>
    </source>
</evidence>
<feature type="compositionally biased region" description="Low complexity" evidence="8">
    <location>
        <begin position="419"/>
        <end position="434"/>
    </location>
</feature>
<gene>
    <name evidence="10" type="ORF">WHR41_01099</name>
</gene>
<evidence type="ECO:0000256" key="1">
    <source>
        <dbReference type="ARBA" id="ARBA00004123"/>
    </source>
</evidence>
<dbReference type="PANTHER" id="PTHR35041">
    <property type="entry name" value="MEDIATOR OF RNA POLYMERASE II TRANSCRIPTION SUBUNIT 1"/>
    <property type="match status" value="1"/>
</dbReference>
<dbReference type="InterPro" id="IPR019680">
    <property type="entry name" value="Mediator_Med1"/>
</dbReference>
<name>A0AB34KYN8_9PEZI</name>
<dbReference type="GO" id="GO:0003712">
    <property type="term" value="F:transcription coregulator activity"/>
    <property type="evidence" value="ECO:0007669"/>
    <property type="project" value="InterPro"/>
</dbReference>
<protein>
    <recommendedName>
        <fullName evidence="7">Mediator of RNA polymerase II transcription subunit 1</fullName>
    </recommendedName>
    <alternativeName>
        <fullName evidence="7">Mediator complex subunit 1</fullName>
    </alternativeName>
</protein>
<dbReference type="GO" id="GO:0016592">
    <property type="term" value="C:mediator complex"/>
    <property type="evidence" value="ECO:0007669"/>
    <property type="project" value="InterPro"/>
</dbReference>
<evidence type="ECO:0000256" key="5">
    <source>
        <dbReference type="ARBA" id="ARBA00023163"/>
    </source>
</evidence>
<dbReference type="Pfam" id="PF10744">
    <property type="entry name" value="Med1"/>
    <property type="match status" value="1"/>
</dbReference>
<evidence type="ECO:0000256" key="8">
    <source>
        <dbReference type="SAM" id="MobiDB-lite"/>
    </source>
</evidence>
<dbReference type="GeneID" id="96002543"/>
<dbReference type="RefSeq" id="XP_069233249.1">
    <property type="nucleotide sequence ID" value="XM_069369705.1"/>
</dbReference>
<feature type="compositionally biased region" description="Pro residues" evidence="8">
    <location>
        <begin position="400"/>
        <end position="410"/>
    </location>
</feature>
<evidence type="ECO:0000313" key="11">
    <source>
        <dbReference type="Proteomes" id="UP000803884"/>
    </source>
</evidence>
<dbReference type="AlphaFoldDB" id="A0AB34KYN8"/>
<keyword evidence="5 7" id="KW-0804">Transcription</keyword>
<comment type="function">
    <text evidence="7">Component of the Mediator complex, a coactivator involved in the regulated transcription of nearly all RNA polymerase II-dependent genes. Mediator functions as a bridge to convey information from gene-specific regulatory proteins to the basal RNA polymerase II transcription machinery. Mediator is recruited to promoters by direct interactions with regulatory proteins and serves as a scaffold for the assembly of a functional preinitiation complex with RNA polymerase II and the general transcription factors.</text>
</comment>
<keyword evidence="11" id="KW-1185">Reference proteome</keyword>
<dbReference type="EMBL" id="JAAQHG020000003">
    <property type="protein sequence ID" value="KAL1590144.1"/>
    <property type="molecule type" value="Genomic_DNA"/>
</dbReference>
<organism evidence="10 11">
    <name type="scientific">Cladosporium halotolerans</name>
    <dbReference type="NCBI Taxonomy" id="1052096"/>
    <lineage>
        <taxon>Eukaryota</taxon>
        <taxon>Fungi</taxon>
        <taxon>Dikarya</taxon>
        <taxon>Ascomycota</taxon>
        <taxon>Pezizomycotina</taxon>
        <taxon>Dothideomycetes</taxon>
        <taxon>Dothideomycetidae</taxon>
        <taxon>Cladosporiales</taxon>
        <taxon>Cladosporiaceae</taxon>
        <taxon>Cladosporium</taxon>
    </lineage>
</organism>
<evidence type="ECO:0000256" key="6">
    <source>
        <dbReference type="ARBA" id="ARBA00023242"/>
    </source>
</evidence>
<feature type="region of interest" description="Disordered" evidence="8">
    <location>
        <begin position="335"/>
        <end position="373"/>
    </location>
</feature>
<feature type="compositionally biased region" description="Low complexity" evidence="8">
    <location>
        <begin position="41"/>
        <end position="75"/>
    </location>
</feature>
<comment type="caution">
    <text evidence="10">The sequence shown here is derived from an EMBL/GenBank/DDBJ whole genome shotgun (WGS) entry which is preliminary data.</text>
</comment>
<evidence type="ECO:0000313" key="10">
    <source>
        <dbReference type="EMBL" id="KAL1590144.1"/>
    </source>
</evidence>
<accession>A0AB34KYN8</accession>
<feature type="region of interest" description="Disordered" evidence="8">
    <location>
        <begin position="398"/>
        <end position="434"/>
    </location>
</feature>
<feature type="domain" description="Mediator complex subunit Med1" evidence="9">
    <location>
        <begin position="148"/>
        <end position="550"/>
    </location>
</feature>
<dbReference type="PANTHER" id="PTHR35041:SF4">
    <property type="entry name" value="MEDIATOR OF RNA POLYMERASE II TRANSCRIPTION SUBUNIT 1"/>
    <property type="match status" value="1"/>
</dbReference>
<evidence type="ECO:0000256" key="3">
    <source>
        <dbReference type="ARBA" id="ARBA00023015"/>
    </source>
</evidence>
<comment type="subcellular location">
    <subcellularLocation>
        <location evidence="1 7">Nucleus</location>
    </subcellularLocation>
</comment>
<feature type="region of interest" description="Disordered" evidence="8">
    <location>
        <begin position="1"/>
        <end position="75"/>
    </location>
</feature>
<keyword evidence="4 7" id="KW-0010">Activator</keyword>
<comment type="similarity">
    <text evidence="2 7">Belongs to the Mediator complex subunit 1 family.</text>
</comment>